<dbReference type="Gene3D" id="2.40.30.40">
    <property type="entry name" value="Peptidase M42, domain 2"/>
    <property type="match status" value="1"/>
</dbReference>
<organism evidence="9 10">
    <name type="scientific">Ornithinibacillus caprae</name>
    <dbReference type="NCBI Taxonomy" id="2678566"/>
    <lineage>
        <taxon>Bacteria</taxon>
        <taxon>Bacillati</taxon>
        <taxon>Bacillota</taxon>
        <taxon>Bacilli</taxon>
        <taxon>Bacillales</taxon>
        <taxon>Bacillaceae</taxon>
        <taxon>Ornithinibacillus</taxon>
    </lineage>
</organism>
<dbReference type="GO" id="GO:0046872">
    <property type="term" value="F:metal ion binding"/>
    <property type="evidence" value="ECO:0007669"/>
    <property type="project" value="UniProtKB-UniRule"/>
</dbReference>
<evidence type="ECO:0000256" key="8">
    <source>
        <dbReference type="PIRSR" id="PIRSR001123-2"/>
    </source>
</evidence>
<protein>
    <submittedName>
        <fullName evidence="9">M20/M25/M40 family metallo-hydrolase</fullName>
    </submittedName>
</protein>
<dbReference type="EMBL" id="WOCA01000009">
    <property type="protein sequence ID" value="MUK89210.1"/>
    <property type="molecule type" value="Genomic_DNA"/>
</dbReference>
<keyword evidence="3" id="KW-0645">Protease</keyword>
<feature type="binding site" evidence="8">
    <location>
        <position position="175"/>
    </location>
    <ligand>
        <name>Zn(2+)</name>
        <dbReference type="ChEBI" id="CHEBI:29105"/>
        <label>1</label>
    </ligand>
</feature>
<dbReference type="PANTHER" id="PTHR32481:SF7">
    <property type="entry name" value="AMINOPEPTIDASE YHFE-RELATED"/>
    <property type="match status" value="1"/>
</dbReference>
<keyword evidence="2" id="KW-0031">Aminopeptidase</keyword>
<dbReference type="SUPFAM" id="SSF53187">
    <property type="entry name" value="Zn-dependent exopeptidases"/>
    <property type="match status" value="1"/>
</dbReference>
<feature type="binding site" evidence="8">
    <location>
        <position position="62"/>
    </location>
    <ligand>
        <name>Zn(2+)</name>
        <dbReference type="ChEBI" id="CHEBI:29105"/>
        <label>1</label>
    </ligand>
</feature>
<dbReference type="GO" id="GO:0006508">
    <property type="term" value="P:proteolysis"/>
    <property type="evidence" value="ECO:0007669"/>
    <property type="project" value="UniProtKB-KW"/>
</dbReference>
<dbReference type="Gene3D" id="3.40.630.10">
    <property type="entry name" value="Zn peptidases"/>
    <property type="match status" value="1"/>
</dbReference>
<feature type="active site" description="Proton acceptor" evidence="7">
    <location>
        <position position="207"/>
    </location>
</feature>
<evidence type="ECO:0000256" key="5">
    <source>
        <dbReference type="ARBA" id="ARBA00022801"/>
    </source>
</evidence>
<evidence type="ECO:0000313" key="9">
    <source>
        <dbReference type="EMBL" id="MUK89210.1"/>
    </source>
</evidence>
<dbReference type="GO" id="GO:0004177">
    <property type="term" value="F:aminopeptidase activity"/>
    <property type="evidence" value="ECO:0007669"/>
    <property type="project" value="UniProtKB-UniRule"/>
</dbReference>
<evidence type="ECO:0000256" key="3">
    <source>
        <dbReference type="ARBA" id="ARBA00022670"/>
    </source>
</evidence>
<gene>
    <name evidence="9" type="ORF">GMD78_12590</name>
</gene>
<dbReference type="AlphaFoldDB" id="A0A6N8FHY6"/>
<feature type="binding site" evidence="8">
    <location>
        <position position="317"/>
    </location>
    <ligand>
        <name>Zn(2+)</name>
        <dbReference type="ChEBI" id="CHEBI:29105"/>
        <label>2</label>
    </ligand>
</feature>
<evidence type="ECO:0000256" key="6">
    <source>
        <dbReference type="PIRNR" id="PIRNR001123"/>
    </source>
</evidence>
<comment type="cofactor">
    <cofactor evidence="8">
        <name>a divalent metal cation</name>
        <dbReference type="ChEBI" id="CHEBI:60240"/>
    </cofactor>
    <text evidence="8">Binds 2 divalent metal cations per subunit.</text>
</comment>
<evidence type="ECO:0000256" key="4">
    <source>
        <dbReference type="ARBA" id="ARBA00022723"/>
    </source>
</evidence>
<comment type="similarity">
    <text evidence="1 6">Belongs to the peptidase M42 family.</text>
</comment>
<dbReference type="Proteomes" id="UP000469125">
    <property type="component" value="Unassembled WGS sequence"/>
</dbReference>
<dbReference type="RefSeq" id="WP_155669184.1">
    <property type="nucleotide sequence ID" value="NZ_WOCA01000009.1"/>
</dbReference>
<evidence type="ECO:0000256" key="2">
    <source>
        <dbReference type="ARBA" id="ARBA00022438"/>
    </source>
</evidence>
<name>A0A6N8FHY6_9BACI</name>
<dbReference type="InterPro" id="IPR023367">
    <property type="entry name" value="Peptidase_M42_dom2"/>
</dbReference>
<proteinExistence type="inferred from homology"/>
<dbReference type="PANTHER" id="PTHR32481">
    <property type="entry name" value="AMINOPEPTIDASE"/>
    <property type="match status" value="1"/>
</dbReference>
<sequence length="352" mass="38616">MQHMLKELSAIHGPCGFEEDVAIYIANRLKNSADSVDTDGIGNLIVRKKGHQEGPKIVIAAHMDEVGFVVKKIEENGLLRFEKLGGHDDRILLSQRIQIKSKNGFHSGVIGTISAHMKKYDDPNKIRAYQKLYIDVGASSKKEVADLGIEVGDSITWYPQFDNLTEARIVGKAFDDRAGCAVLIKALEELNTKDFAGEVVGIFTVQEEVGLRGARVISHQENTDVAIALDTTAVSDTPEEMMDQTLALGDGTGIKVMDASLISNKKVREHLVKIAKTQNIPHQLEVFPGIGTDAGELSLAQQGIPTGVLSIPSRYAHSSIEVIDKNDLNATKELLIAFIKEMKISKDYRFKI</sequence>
<keyword evidence="4 8" id="KW-0479">Metal-binding</keyword>
<accession>A0A6N8FHY6</accession>
<comment type="caution">
    <text evidence="9">The sequence shown here is derived from an EMBL/GenBank/DDBJ whole genome shotgun (WGS) entry which is preliminary data.</text>
</comment>
<dbReference type="PIRSF" id="PIRSF001123">
    <property type="entry name" value="PepA_GA"/>
    <property type="match status" value="1"/>
</dbReference>
<feature type="binding site" evidence="8">
    <location>
        <position position="208"/>
    </location>
    <ligand>
        <name>Zn(2+)</name>
        <dbReference type="ChEBI" id="CHEBI:29105"/>
        <label>2</label>
    </ligand>
</feature>
<keyword evidence="5 9" id="KW-0378">Hydrolase</keyword>
<reference evidence="9 10" key="1">
    <citation type="submission" date="2019-11" db="EMBL/GenBank/DDBJ databases">
        <authorList>
            <person name="Li X."/>
        </authorList>
    </citation>
    <scope>NUCLEOTIDE SEQUENCE [LARGE SCALE GENOMIC DNA]</scope>
    <source>
        <strain evidence="9 10">L9</strain>
    </source>
</reference>
<dbReference type="CDD" id="cd05656">
    <property type="entry name" value="M42_Frv"/>
    <property type="match status" value="1"/>
</dbReference>
<feature type="binding site" evidence="8">
    <location>
        <position position="230"/>
    </location>
    <ligand>
        <name>Zn(2+)</name>
        <dbReference type="ChEBI" id="CHEBI:29105"/>
        <label>1</label>
    </ligand>
</feature>
<dbReference type="InterPro" id="IPR051464">
    <property type="entry name" value="Peptidase_M42_aminopept"/>
</dbReference>
<evidence type="ECO:0000256" key="1">
    <source>
        <dbReference type="ARBA" id="ARBA00006272"/>
    </source>
</evidence>
<dbReference type="InterPro" id="IPR008007">
    <property type="entry name" value="Peptidase_M42"/>
</dbReference>
<evidence type="ECO:0000313" key="10">
    <source>
        <dbReference type="Proteomes" id="UP000469125"/>
    </source>
</evidence>
<feature type="binding site" evidence="8">
    <location>
        <position position="175"/>
    </location>
    <ligand>
        <name>Zn(2+)</name>
        <dbReference type="ChEBI" id="CHEBI:29105"/>
        <label>2</label>
    </ligand>
</feature>
<keyword evidence="10" id="KW-1185">Reference proteome</keyword>
<dbReference type="Pfam" id="PF05343">
    <property type="entry name" value="Peptidase_M42"/>
    <property type="match status" value="1"/>
</dbReference>
<dbReference type="SUPFAM" id="SSF101821">
    <property type="entry name" value="Aminopeptidase/glucanase lid domain"/>
    <property type="match status" value="1"/>
</dbReference>
<evidence type="ECO:0000256" key="7">
    <source>
        <dbReference type="PIRSR" id="PIRSR001123-1"/>
    </source>
</evidence>